<dbReference type="AlphaFoldDB" id="A0A834GWF1"/>
<protein>
    <recommendedName>
        <fullName evidence="3">BED-type domain-containing protein</fullName>
    </recommendedName>
</protein>
<accession>A0A834GWF1</accession>
<dbReference type="PANTHER" id="PTHR46951">
    <property type="entry name" value="BED-TYPE DOMAIN-CONTAINING PROTEIN"/>
    <property type="match status" value="1"/>
</dbReference>
<dbReference type="PANTHER" id="PTHR46951:SF2">
    <property type="entry name" value="BED-TYPE DOMAIN-CONTAINING PROTEIN"/>
    <property type="match status" value="1"/>
</dbReference>
<comment type="caution">
    <text evidence="1">The sequence shown here is derived from an EMBL/GenBank/DDBJ whole genome shotgun (WGS) entry which is preliminary data.</text>
</comment>
<organism evidence="1 2">
    <name type="scientific">Rhododendron simsii</name>
    <name type="common">Sims's rhododendron</name>
    <dbReference type="NCBI Taxonomy" id="118357"/>
    <lineage>
        <taxon>Eukaryota</taxon>
        <taxon>Viridiplantae</taxon>
        <taxon>Streptophyta</taxon>
        <taxon>Embryophyta</taxon>
        <taxon>Tracheophyta</taxon>
        <taxon>Spermatophyta</taxon>
        <taxon>Magnoliopsida</taxon>
        <taxon>eudicotyledons</taxon>
        <taxon>Gunneridae</taxon>
        <taxon>Pentapetalae</taxon>
        <taxon>asterids</taxon>
        <taxon>Ericales</taxon>
        <taxon>Ericaceae</taxon>
        <taxon>Ericoideae</taxon>
        <taxon>Rhodoreae</taxon>
        <taxon>Rhododendron</taxon>
    </lineage>
</organism>
<reference evidence="1" key="1">
    <citation type="submission" date="2019-11" db="EMBL/GenBank/DDBJ databases">
        <authorList>
            <person name="Liu Y."/>
            <person name="Hou J."/>
            <person name="Li T.-Q."/>
            <person name="Guan C.-H."/>
            <person name="Wu X."/>
            <person name="Wu H.-Z."/>
            <person name="Ling F."/>
            <person name="Zhang R."/>
            <person name="Shi X.-G."/>
            <person name="Ren J.-P."/>
            <person name="Chen E.-F."/>
            <person name="Sun J.-M."/>
        </authorList>
    </citation>
    <scope>NUCLEOTIDE SEQUENCE</scope>
    <source>
        <strain evidence="1">Adult_tree_wgs_1</strain>
        <tissue evidence="1">Leaves</tissue>
    </source>
</reference>
<proteinExistence type="predicted"/>
<sequence length="224" mass="24748">MSMNPTHIPSSEASNSAPLLKRNSIDVGWDYGVIVDPSNKDRLQCLLCGNQYTGGVSRMKRHIAQTRGDVASCTKASKEDILKCKKAIDDNAAKKKNKKKAAMEIREEVNIVDDESEGDEIENVAVGSKKRPYVLGPMDKYTNINPESSDTSGFKKMRQPNINDTIWKEKSHKCSYLNWGGEEPDAVAKLDLGLANNERGGALENPSYWVRSNLIEKMASSVLG</sequence>
<name>A0A834GWF1_RHOSS</name>
<evidence type="ECO:0000313" key="1">
    <source>
        <dbReference type="EMBL" id="KAF7143779.1"/>
    </source>
</evidence>
<dbReference type="Proteomes" id="UP000626092">
    <property type="component" value="Unassembled WGS sequence"/>
</dbReference>
<dbReference type="EMBL" id="WJXA01000005">
    <property type="protein sequence ID" value="KAF7143779.1"/>
    <property type="molecule type" value="Genomic_DNA"/>
</dbReference>
<evidence type="ECO:0000313" key="2">
    <source>
        <dbReference type="Proteomes" id="UP000626092"/>
    </source>
</evidence>
<keyword evidence="2" id="KW-1185">Reference proteome</keyword>
<gene>
    <name evidence="1" type="ORF">RHSIM_Rhsim05G0053400</name>
</gene>
<dbReference type="OrthoDB" id="2012664at2759"/>
<evidence type="ECO:0008006" key="3">
    <source>
        <dbReference type="Google" id="ProtNLM"/>
    </source>
</evidence>